<dbReference type="Gene3D" id="3.20.20.70">
    <property type="entry name" value="Aldolase class I"/>
    <property type="match status" value="1"/>
</dbReference>
<evidence type="ECO:0000256" key="3">
    <source>
        <dbReference type="SAM" id="SignalP"/>
    </source>
</evidence>
<keyword evidence="1" id="KW-0378">Hydrolase</keyword>
<dbReference type="Proteomes" id="UP000183253">
    <property type="component" value="Unassembled WGS sequence"/>
</dbReference>
<dbReference type="InterPro" id="IPR002252">
    <property type="entry name" value="Glyco_hydro_36"/>
</dbReference>
<proteinExistence type="predicted"/>
<dbReference type="InterPro" id="IPR038417">
    <property type="entry name" value="Alpga-gal_N_sf"/>
</dbReference>
<dbReference type="RefSeq" id="WP_010264100.1">
    <property type="nucleotide sequence ID" value="NZ_CAEG01000012.1"/>
</dbReference>
<dbReference type="CDD" id="cd14791">
    <property type="entry name" value="GH36"/>
    <property type="match status" value="1"/>
</dbReference>
<name>A0A1H3Z7Z2_9BACT</name>
<dbReference type="Gene3D" id="2.70.98.60">
    <property type="entry name" value="alpha-galactosidase from lactobacil brevis"/>
    <property type="match status" value="1"/>
</dbReference>
<dbReference type="GO" id="GO:0016052">
    <property type="term" value="P:carbohydrate catabolic process"/>
    <property type="evidence" value="ECO:0007669"/>
    <property type="project" value="InterPro"/>
</dbReference>
<evidence type="ECO:0000313" key="5">
    <source>
        <dbReference type="Proteomes" id="UP000183253"/>
    </source>
</evidence>
<keyword evidence="2" id="KW-0326">Glycosidase</keyword>
<dbReference type="OrthoDB" id="9758822at2"/>
<evidence type="ECO:0000313" key="4">
    <source>
        <dbReference type="EMBL" id="SEA19422.1"/>
    </source>
</evidence>
<dbReference type="PANTHER" id="PTHR43053:SF3">
    <property type="entry name" value="ALPHA-GALACTOSIDASE C-RELATED"/>
    <property type="match status" value="1"/>
</dbReference>
<accession>A0A1H3Z7Z2</accession>
<dbReference type="AlphaFoldDB" id="A0A1H3Z7Z2"/>
<gene>
    <name evidence="4" type="ORF">SAMN05444145_102109</name>
</gene>
<dbReference type="STRING" id="1033731.SAMN05444145_102109"/>
<dbReference type="InterPro" id="IPR013785">
    <property type="entry name" value="Aldolase_TIM"/>
</dbReference>
<feature type="signal peptide" evidence="3">
    <location>
        <begin position="1"/>
        <end position="29"/>
    </location>
</feature>
<reference evidence="4 5" key="1">
    <citation type="submission" date="2016-10" db="EMBL/GenBank/DDBJ databases">
        <authorList>
            <person name="de Groot N.N."/>
        </authorList>
    </citation>
    <scope>NUCLEOTIDE SEQUENCE [LARGE SCALE GENOMIC DNA]</scope>
    <source>
        <strain evidence="4 5">DSM 25383</strain>
    </source>
</reference>
<dbReference type="SUPFAM" id="SSF51445">
    <property type="entry name" value="(Trans)glycosidases"/>
    <property type="match status" value="1"/>
</dbReference>
<dbReference type="PRINTS" id="PR00743">
    <property type="entry name" value="GLHYDRLASE36"/>
</dbReference>
<evidence type="ECO:0000256" key="2">
    <source>
        <dbReference type="ARBA" id="ARBA00023295"/>
    </source>
</evidence>
<keyword evidence="5" id="KW-1185">Reference proteome</keyword>
<dbReference type="InterPro" id="IPR050985">
    <property type="entry name" value="Alpha-glycosidase_related"/>
</dbReference>
<dbReference type="EMBL" id="FNRI01000002">
    <property type="protein sequence ID" value="SEA19422.1"/>
    <property type="molecule type" value="Genomic_DNA"/>
</dbReference>
<evidence type="ECO:0000256" key="1">
    <source>
        <dbReference type="ARBA" id="ARBA00022801"/>
    </source>
</evidence>
<keyword evidence="3" id="KW-0732">Signal</keyword>
<feature type="chain" id="PRO_5010241875" evidence="3">
    <location>
        <begin position="30"/>
        <end position="695"/>
    </location>
</feature>
<dbReference type="Pfam" id="PF02065">
    <property type="entry name" value="Melibiase"/>
    <property type="match status" value="1"/>
</dbReference>
<dbReference type="GO" id="GO:0004557">
    <property type="term" value="F:alpha-galactosidase activity"/>
    <property type="evidence" value="ECO:0007669"/>
    <property type="project" value="InterPro"/>
</dbReference>
<dbReference type="InterPro" id="IPR017853">
    <property type="entry name" value="GH"/>
</dbReference>
<dbReference type="PANTHER" id="PTHR43053">
    <property type="entry name" value="GLYCOSIDASE FAMILY 31"/>
    <property type="match status" value="1"/>
</dbReference>
<sequence>MKPVINYRRTIIALASALLLALGAIPASAQVRLHMQGDKTDIARWIDQRFAKGQLPPFSFILDEQPSEEFLRSWRWSRTAPASTDKDVVLRTFTYTDPRSGLEVVCDVKGYPEFRAVEWVLHFRNTSAENSGQLTRVKVADFDMVYPAAGALKIHYAEGNKISKADYAPRTAEFRTEQPLHIEPHGGRSSEEAFPFFNLESEASRQGVMVAVGWTGTWFADLEKRDPSRLTLAAGMLNTDLYLYPGEQIRTPSVALMFWSGDRMNGHNRFRRLVLAHHSRKVDGSPFYPLCSAFNYRDPQPCGEYSCLTADWAVAMVRRYSMFELTPDVFWLDAGWHTGAGDFRHGKSWANTTGNWTVDRERFPEGLKPVSDAVHETGAKFMVWFEPERVVKGTQWATEHKEWMLDTEWPEGSEQSTWYLFDLGNDAACDWLCKYYGDLIEENGIDYYRQDFNMLPAGYWRDADEPGRSGIKEIRHIENLYKFWDYLLDRFPGLLIDNCASGGKRLDWESIGRSAPLWRSDYYHYDDPDGYQCHTYGLNFFLPIHGTGILLPDQYSFRSSLSSALQCNWKVTEPGVSVLDMQQRIREYRDIREYYYEDYYPLSGTGDLTGSDVWLAYQMHRPSDDSGIVVAFRRQDAPDAEYTVRLGGLTPDASYTLLDCDTQAETVRSGRELTEGLTLRLDNPKSSLLIKYRKN</sequence>
<organism evidence="4 5">
    <name type="scientific">Alistipes timonensis JC136</name>
    <dbReference type="NCBI Taxonomy" id="1033731"/>
    <lineage>
        <taxon>Bacteria</taxon>
        <taxon>Pseudomonadati</taxon>
        <taxon>Bacteroidota</taxon>
        <taxon>Bacteroidia</taxon>
        <taxon>Bacteroidales</taxon>
        <taxon>Rikenellaceae</taxon>
        <taxon>Alistipes</taxon>
    </lineage>
</organism>
<protein>
    <submittedName>
        <fullName evidence="4">Alpha-galactosidase</fullName>
    </submittedName>
</protein>